<comment type="caution">
    <text evidence="1">The sequence shown here is derived from an EMBL/GenBank/DDBJ whole genome shotgun (WGS) entry which is preliminary data.</text>
</comment>
<gene>
    <name evidence="1" type="ORF">LCGC14_2219690</name>
</gene>
<reference evidence="1" key="1">
    <citation type="journal article" date="2015" name="Nature">
        <title>Complex archaea that bridge the gap between prokaryotes and eukaryotes.</title>
        <authorList>
            <person name="Spang A."/>
            <person name="Saw J.H."/>
            <person name="Jorgensen S.L."/>
            <person name="Zaremba-Niedzwiedzka K."/>
            <person name="Martijn J."/>
            <person name="Lind A.E."/>
            <person name="van Eijk R."/>
            <person name="Schleper C."/>
            <person name="Guy L."/>
            <person name="Ettema T.J."/>
        </authorList>
    </citation>
    <scope>NUCLEOTIDE SEQUENCE</scope>
</reference>
<dbReference type="CDD" id="cd02440">
    <property type="entry name" value="AdoMet_MTases"/>
    <property type="match status" value="1"/>
</dbReference>
<dbReference type="SUPFAM" id="SSF53448">
    <property type="entry name" value="Nucleotide-diphospho-sugar transferases"/>
    <property type="match status" value="1"/>
</dbReference>
<proteinExistence type="predicted"/>
<name>A0A0F9FNY8_9ZZZZ</name>
<dbReference type="Pfam" id="PF13489">
    <property type="entry name" value="Methyltransf_23"/>
    <property type="match status" value="1"/>
</dbReference>
<sequence length="477" mass="53380">MENIKKRVEAIPYWYHKIELPDGTVTPGFAPLEPGRYCVPDDLTGKRVLDVGAWDGYWTFEALKRGAAEVVAIDDFSDDVGVPDVVKRTNKWETFDLCAEAFGFDREDLGGCQGGLSTRNSEGQKCTRMAMSVYDITEKIFGRFDVVFFFGTIYHLKHPLLALEKISDICDGSLYVETASLDEYSAYRGGVGKGFNQNEALMEFYPTDQYAENASNWWAPTLQCLGAMMETVGFKDVDCWPLMEEPKELPLCRGFASGTKDPVANPANSPEEVSKQAAPPSLKVAAVQSVPRLGFMDNMMCASEALFPLRIPIISVQGAFWGQCLERGMQQIIDSGIDILITIDYDTLFKKEDVEAVVRTLYQHPEATAVVPIHRGRGSFPVLLSMKSRSGQVRKYIPLTEFAAETTQISTGHFGLTAIRVKDLLDIPHPWYWGQPNKDGMWGPGRIDDDIYFWNKLEEHKKVVLSANRVVVGHLEL</sequence>
<dbReference type="InterPro" id="IPR029044">
    <property type="entry name" value="Nucleotide-diphossugar_trans"/>
</dbReference>
<organism evidence="1">
    <name type="scientific">marine sediment metagenome</name>
    <dbReference type="NCBI Taxonomy" id="412755"/>
    <lineage>
        <taxon>unclassified sequences</taxon>
        <taxon>metagenomes</taxon>
        <taxon>ecological metagenomes</taxon>
    </lineage>
</organism>
<dbReference type="Gene3D" id="3.40.50.150">
    <property type="entry name" value="Vaccinia Virus protein VP39"/>
    <property type="match status" value="1"/>
</dbReference>
<protein>
    <submittedName>
        <fullName evidence="1">Uncharacterized protein</fullName>
    </submittedName>
</protein>
<evidence type="ECO:0000313" key="1">
    <source>
        <dbReference type="EMBL" id="KKL59005.1"/>
    </source>
</evidence>
<dbReference type="InterPro" id="IPR029063">
    <property type="entry name" value="SAM-dependent_MTases_sf"/>
</dbReference>
<feature type="non-terminal residue" evidence="1">
    <location>
        <position position="477"/>
    </location>
</feature>
<dbReference type="EMBL" id="LAZR01029632">
    <property type="protein sequence ID" value="KKL59005.1"/>
    <property type="molecule type" value="Genomic_DNA"/>
</dbReference>
<dbReference type="AlphaFoldDB" id="A0A0F9FNY8"/>
<dbReference type="SUPFAM" id="SSF53335">
    <property type="entry name" value="S-adenosyl-L-methionine-dependent methyltransferases"/>
    <property type="match status" value="1"/>
</dbReference>
<accession>A0A0F9FNY8</accession>